<gene>
    <name evidence="2" type="ORF">GGR46_000693</name>
</gene>
<feature type="chain" id="PRO_5031523426" description="tRNA_anti-like" evidence="1">
    <location>
        <begin position="21"/>
        <end position="273"/>
    </location>
</feature>
<evidence type="ECO:0008006" key="4">
    <source>
        <dbReference type="Google" id="ProtNLM"/>
    </source>
</evidence>
<comment type="caution">
    <text evidence="2">The sequence shown here is derived from an EMBL/GenBank/DDBJ whole genome shotgun (WGS) entry which is preliminary data.</text>
</comment>
<dbReference type="Proteomes" id="UP000557392">
    <property type="component" value="Unassembled WGS sequence"/>
</dbReference>
<evidence type="ECO:0000256" key="1">
    <source>
        <dbReference type="SAM" id="SignalP"/>
    </source>
</evidence>
<keyword evidence="1" id="KW-0732">Signal</keyword>
<name>A0A7W6JRG9_9SPHN</name>
<feature type="signal peptide" evidence="1">
    <location>
        <begin position="1"/>
        <end position="20"/>
    </location>
</feature>
<dbReference type="RefSeq" id="WP_183994593.1">
    <property type="nucleotide sequence ID" value="NZ_JACIEH010000001.1"/>
</dbReference>
<keyword evidence="3" id="KW-1185">Reference proteome</keyword>
<proteinExistence type="predicted"/>
<accession>A0A7W6JRG9</accession>
<dbReference type="AlphaFoldDB" id="A0A7W6JRG9"/>
<sequence length="273" mass="28915">MRLSCICVPIALLVPALAHAGTCEESFTKSGSFISGQKFAASVTLPGLTPASAIGQMRGIVVTKGYDVLAAEPEDGSMLIEQPQTGKVRAFPITITATPDGNVRMEAKLRAGMSAPSEPAKAEMCGMLNQLKTGRAGTAAASAGMNAAGNKAPLDMDALSISHQISKDTQRNAAAIPLRYKDKTFIVSGTVKSIDKMDDAYVVTYDIPEPYNEAIRLPGTAPFKTDIFCRLAKGQSVFALQLKPGKRIKLSGVYANFNPNAHGLLLENCRPVK</sequence>
<reference evidence="2 3" key="1">
    <citation type="submission" date="2020-08" db="EMBL/GenBank/DDBJ databases">
        <title>Genomic Encyclopedia of Type Strains, Phase IV (KMG-IV): sequencing the most valuable type-strain genomes for metagenomic binning, comparative biology and taxonomic classification.</title>
        <authorList>
            <person name="Goeker M."/>
        </authorList>
    </citation>
    <scope>NUCLEOTIDE SEQUENCE [LARGE SCALE GENOMIC DNA]</scope>
    <source>
        <strain evidence="2 3">DSM 101806</strain>
    </source>
</reference>
<dbReference type="EMBL" id="JACIEH010000001">
    <property type="protein sequence ID" value="MBB4097160.1"/>
    <property type="molecule type" value="Genomic_DNA"/>
</dbReference>
<evidence type="ECO:0000313" key="3">
    <source>
        <dbReference type="Proteomes" id="UP000557392"/>
    </source>
</evidence>
<protein>
    <recommendedName>
        <fullName evidence="4">tRNA_anti-like</fullName>
    </recommendedName>
</protein>
<organism evidence="2 3">
    <name type="scientific">Sphingomonas kyeonggiensis</name>
    <dbReference type="NCBI Taxonomy" id="1268553"/>
    <lineage>
        <taxon>Bacteria</taxon>
        <taxon>Pseudomonadati</taxon>
        <taxon>Pseudomonadota</taxon>
        <taxon>Alphaproteobacteria</taxon>
        <taxon>Sphingomonadales</taxon>
        <taxon>Sphingomonadaceae</taxon>
        <taxon>Sphingomonas</taxon>
    </lineage>
</organism>
<evidence type="ECO:0000313" key="2">
    <source>
        <dbReference type="EMBL" id="MBB4097160.1"/>
    </source>
</evidence>